<dbReference type="Proteomes" id="UP000215355">
    <property type="component" value="Chromosome 1"/>
</dbReference>
<evidence type="ECO:0000259" key="5">
    <source>
        <dbReference type="PROSITE" id="PS50110"/>
    </source>
</evidence>
<feature type="domain" description="Response regulatory" evidence="5">
    <location>
        <begin position="5"/>
        <end position="122"/>
    </location>
</feature>
<dbReference type="InterPro" id="IPR058245">
    <property type="entry name" value="NreC/VraR/RcsB-like_REC"/>
</dbReference>
<dbReference type="Gene3D" id="3.40.50.2300">
    <property type="match status" value="1"/>
</dbReference>
<dbReference type="GO" id="GO:0006355">
    <property type="term" value="P:regulation of DNA-templated transcription"/>
    <property type="evidence" value="ECO:0007669"/>
    <property type="project" value="InterPro"/>
</dbReference>
<protein>
    <submittedName>
        <fullName evidence="6">Nitrogen regulation protein C</fullName>
    </submittedName>
</protein>
<evidence type="ECO:0000256" key="2">
    <source>
        <dbReference type="ARBA" id="ARBA00023125"/>
    </source>
</evidence>
<dbReference type="InterPro" id="IPR001789">
    <property type="entry name" value="Sig_transdc_resp-reg_receiver"/>
</dbReference>
<dbReference type="Pfam" id="PF00072">
    <property type="entry name" value="Response_reg"/>
    <property type="match status" value="1"/>
</dbReference>
<dbReference type="EMBL" id="LT906468">
    <property type="protein sequence ID" value="SNV48371.1"/>
    <property type="molecule type" value="Genomic_DNA"/>
</dbReference>
<dbReference type="SMART" id="SM00448">
    <property type="entry name" value="REC"/>
    <property type="match status" value="1"/>
</dbReference>
<dbReference type="PROSITE" id="PS50110">
    <property type="entry name" value="RESPONSE_REGULATORY"/>
    <property type="match status" value="1"/>
</dbReference>
<evidence type="ECO:0000259" key="4">
    <source>
        <dbReference type="PROSITE" id="PS50043"/>
    </source>
</evidence>
<dbReference type="SUPFAM" id="SSF46894">
    <property type="entry name" value="C-terminal effector domain of the bipartite response regulators"/>
    <property type="match status" value="1"/>
</dbReference>
<dbReference type="InterPro" id="IPR011006">
    <property type="entry name" value="CheY-like_superfamily"/>
</dbReference>
<dbReference type="SUPFAM" id="SSF52172">
    <property type="entry name" value="CheY-like"/>
    <property type="match status" value="1"/>
</dbReference>
<gene>
    <name evidence="6" type="primary">nreC_4</name>
    <name evidence="6" type="ORF">SAMEA4412673_01540</name>
</gene>
<keyword evidence="2" id="KW-0238">DNA-binding</keyword>
<dbReference type="InterPro" id="IPR000792">
    <property type="entry name" value="Tscrpt_reg_LuxR_C"/>
</dbReference>
<sequence length="219" mass="24291">MGEIKILLAEDHLVVRNGIKLLLNSQTNFNVVADVSNGKDALLSLNAGIEVDIIITDLSMSNLDGLQLIQEVTAKYPNIKVIVLTMLDCEQHMFKAFEYGAKGYLVKNVGSDELIFCINHVANGGKYLCEELAISFINNGIEKNKNKSMEFDPEALDLTSRELEVLELLGEGLTNLEISKKLFLSKRTVEGHRQNLIDKTKSKNTPALIKYAVLNGLIQ</sequence>
<reference evidence="6 7" key="1">
    <citation type="submission" date="2017-06" db="EMBL/GenBank/DDBJ databases">
        <authorList>
            <consortium name="Pathogen Informatics"/>
        </authorList>
    </citation>
    <scope>NUCLEOTIDE SEQUENCE [LARGE SCALE GENOMIC DNA]</scope>
    <source>
        <strain evidence="6 7">NCTC12149</strain>
    </source>
</reference>
<dbReference type="PRINTS" id="PR00038">
    <property type="entry name" value="HTHLUXR"/>
</dbReference>
<dbReference type="PROSITE" id="PS00622">
    <property type="entry name" value="HTH_LUXR_1"/>
    <property type="match status" value="1"/>
</dbReference>
<evidence type="ECO:0000313" key="7">
    <source>
        <dbReference type="Proteomes" id="UP000215355"/>
    </source>
</evidence>
<feature type="modified residue" description="4-aspartylphosphate" evidence="3">
    <location>
        <position position="57"/>
    </location>
</feature>
<organism evidence="6 7">
    <name type="scientific">Sphingobacterium mizutaii</name>
    <dbReference type="NCBI Taxonomy" id="1010"/>
    <lineage>
        <taxon>Bacteria</taxon>
        <taxon>Pseudomonadati</taxon>
        <taxon>Bacteroidota</taxon>
        <taxon>Sphingobacteriia</taxon>
        <taxon>Sphingobacteriales</taxon>
        <taxon>Sphingobacteriaceae</taxon>
        <taxon>Sphingobacterium</taxon>
    </lineage>
</organism>
<evidence type="ECO:0000256" key="3">
    <source>
        <dbReference type="PROSITE-ProRule" id="PRU00169"/>
    </source>
</evidence>
<dbReference type="SMART" id="SM00421">
    <property type="entry name" value="HTH_LUXR"/>
    <property type="match status" value="1"/>
</dbReference>
<dbReference type="RefSeq" id="WP_093095485.1">
    <property type="nucleotide sequence ID" value="NZ_FNGK01000001.1"/>
</dbReference>
<feature type="domain" description="HTH luxR-type" evidence="4">
    <location>
        <begin position="152"/>
        <end position="216"/>
    </location>
</feature>
<dbReference type="InterPro" id="IPR039420">
    <property type="entry name" value="WalR-like"/>
</dbReference>
<proteinExistence type="predicted"/>
<dbReference type="InterPro" id="IPR016032">
    <property type="entry name" value="Sig_transdc_resp-reg_C-effctor"/>
</dbReference>
<dbReference type="GO" id="GO:0003677">
    <property type="term" value="F:DNA binding"/>
    <property type="evidence" value="ECO:0007669"/>
    <property type="project" value="UniProtKB-KW"/>
</dbReference>
<dbReference type="PANTHER" id="PTHR43214:SF43">
    <property type="entry name" value="TWO-COMPONENT RESPONSE REGULATOR"/>
    <property type="match status" value="1"/>
</dbReference>
<evidence type="ECO:0000313" key="6">
    <source>
        <dbReference type="EMBL" id="SNV48371.1"/>
    </source>
</evidence>
<evidence type="ECO:0000256" key="1">
    <source>
        <dbReference type="ARBA" id="ARBA00022553"/>
    </source>
</evidence>
<name>A0AAJ4XAM9_9SPHI</name>
<dbReference type="PANTHER" id="PTHR43214">
    <property type="entry name" value="TWO-COMPONENT RESPONSE REGULATOR"/>
    <property type="match status" value="1"/>
</dbReference>
<dbReference type="Pfam" id="PF00196">
    <property type="entry name" value="GerE"/>
    <property type="match status" value="1"/>
</dbReference>
<accession>A0AAJ4XAM9</accession>
<dbReference type="KEGG" id="smiz:4412673_01540"/>
<dbReference type="PROSITE" id="PS50043">
    <property type="entry name" value="HTH_LUXR_2"/>
    <property type="match status" value="1"/>
</dbReference>
<dbReference type="GO" id="GO:0000160">
    <property type="term" value="P:phosphorelay signal transduction system"/>
    <property type="evidence" value="ECO:0007669"/>
    <property type="project" value="InterPro"/>
</dbReference>
<dbReference type="AlphaFoldDB" id="A0AAJ4XAM9"/>
<dbReference type="CDD" id="cd17535">
    <property type="entry name" value="REC_NarL-like"/>
    <property type="match status" value="1"/>
</dbReference>
<keyword evidence="1 3" id="KW-0597">Phosphoprotein</keyword>